<organism evidence="1 2">
    <name type="scientific">Rotaria socialis</name>
    <dbReference type="NCBI Taxonomy" id="392032"/>
    <lineage>
        <taxon>Eukaryota</taxon>
        <taxon>Metazoa</taxon>
        <taxon>Spiralia</taxon>
        <taxon>Gnathifera</taxon>
        <taxon>Rotifera</taxon>
        <taxon>Eurotatoria</taxon>
        <taxon>Bdelloidea</taxon>
        <taxon>Philodinida</taxon>
        <taxon>Philodinidae</taxon>
        <taxon>Rotaria</taxon>
    </lineage>
</organism>
<dbReference type="AlphaFoldDB" id="A0A821WY97"/>
<comment type="caution">
    <text evidence="1">The sequence shown here is derived from an EMBL/GenBank/DDBJ whole genome shotgun (WGS) entry which is preliminary data.</text>
</comment>
<dbReference type="Proteomes" id="UP000663838">
    <property type="component" value="Unassembled WGS sequence"/>
</dbReference>
<feature type="non-terminal residue" evidence="1">
    <location>
        <position position="1"/>
    </location>
</feature>
<evidence type="ECO:0000313" key="1">
    <source>
        <dbReference type="EMBL" id="CAF4932783.1"/>
    </source>
</evidence>
<sequence length="140" mass="15525">VIPNLLRGQTQDMKARWFIDKSLSSICNLSITIQEAAELVQQSRGSPDAIATAQQTIPGALDDLKGYINEASTLENAAVKTVVDKIGQLYRFITLEAATCNEKKAEITTCLEKRCDVEKLCVANWLQHCTIHFNEQCTPL</sequence>
<gene>
    <name evidence="1" type="ORF">TOA249_LOCUS32865</name>
</gene>
<evidence type="ECO:0000313" key="2">
    <source>
        <dbReference type="Proteomes" id="UP000663838"/>
    </source>
</evidence>
<reference evidence="1" key="1">
    <citation type="submission" date="2021-02" db="EMBL/GenBank/DDBJ databases">
        <authorList>
            <person name="Nowell W R."/>
        </authorList>
    </citation>
    <scope>NUCLEOTIDE SEQUENCE</scope>
</reference>
<name>A0A821WY97_9BILA</name>
<protein>
    <submittedName>
        <fullName evidence="1">Uncharacterized protein</fullName>
    </submittedName>
</protein>
<proteinExistence type="predicted"/>
<accession>A0A821WY97</accession>
<dbReference type="EMBL" id="CAJOBS010008942">
    <property type="protein sequence ID" value="CAF4932783.1"/>
    <property type="molecule type" value="Genomic_DNA"/>
</dbReference>